<evidence type="ECO:0000256" key="2">
    <source>
        <dbReference type="ARBA" id="ARBA00008954"/>
    </source>
</evidence>
<dbReference type="GO" id="GO:0008483">
    <property type="term" value="F:transaminase activity"/>
    <property type="evidence" value="ECO:0007669"/>
    <property type="project" value="UniProtKB-KW"/>
</dbReference>
<dbReference type="GO" id="GO:0030170">
    <property type="term" value="F:pyridoxal phosphate binding"/>
    <property type="evidence" value="ECO:0007669"/>
    <property type="project" value="InterPro"/>
</dbReference>
<dbReference type="InterPro" id="IPR015422">
    <property type="entry name" value="PyrdxlP-dep_Trfase_small"/>
</dbReference>
<comment type="similarity">
    <text evidence="2 6">Belongs to the class-III pyridoxal-phosphate-dependent aminotransferase family.</text>
</comment>
<dbReference type="RefSeq" id="WP_008320649.1">
    <property type="nucleotide sequence ID" value="NZ_AOLN01000013.1"/>
</dbReference>
<dbReference type="PANTHER" id="PTHR43206:SF2">
    <property type="entry name" value="4-AMINOBUTYRATE AMINOTRANSFERASE GABT"/>
    <property type="match status" value="1"/>
</dbReference>
<evidence type="ECO:0000256" key="1">
    <source>
        <dbReference type="ARBA" id="ARBA00001933"/>
    </source>
</evidence>
<reference evidence="7 8" key="1">
    <citation type="journal article" date="2014" name="PLoS Genet.">
        <title>Phylogenetically driven sequencing of extremely halophilic archaea reveals strategies for static and dynamic osmo-response.</title>
        <authorList>
            <person name="Becker E.A."/>
            <person name="Seitzer P.M."/>
            <person name="Tritt A."/>
            <person name="Larsen D."/>
            <person name="Krusor M."/>
            <person name="Yao A.I."/>
            <person name="Wu D."/>
            <person name="Madern D."/>
            <person name="Eisen J.A."/>
            <person name="Darling A.E."/>
            <person name="Facciotti M.T."/>
        </authorList>
    </citation>
    <scope>NUCLEOTIDE SEQUENCE [LARGE SCALE GENOMIC DNA]</scope>
    <source>
        <strain evidence="7 8">ATCC BAA-1512</strain>
    </source>
</reference>
<dbReference type="CDD" id="cd00610">
    <property type="entry name" value="OAT_like"/>
    <property type="match status" value="1"/>
</dbReference>
<dbReference type="PROSITE" id="PS00600">
    <property type="entry name" value="AA_TRANSFER_CLASS_3"/>
    <property type="match status" value="1"/>
</dbReference>
<dbReference type="PATRIC" id="fig|662479.7.peg.2365"/>
<dbReference type="PANTHER" id="PTHR43206">
    <property type="entry name" value="AMINOTRANSFERASE"/>
    <property type="match status" value="1"/>
</dbReference>
<dbReference type="AlphaFoldDB" id="M0IFN1"/>
<organism evidence="7 8">
    <name type="scientific">Haloferax mucosum ATCC BAA-1512</name>
    <dbReference type="NCBI Taxonomy" id="662479"/>
    <lineage>
        <taxon>Archaea</taxon>
        <taxon>Methanobacteriati</taxon>
        <taxon>Methanobacteriota</taxon>
        <taxon>Stenosarchaea group</taxon>
        <taxon>Halobacteria</taxon>
        <taxon>Halobacteriales</taxon>
        <taxon>Haloferacaceae</taxon>
        <taxon>Haloferax</taxon>
    </lineage>
</organism>
<comment type="cofactor">
    <cofactor evidence="1">
        <name>pyridoxal 5'-phosphate</name>
        <dbReference type="ChEBI" id="CHEBI:597326"/>
    </cofactor>
</comment>
<accession>M0IFN1</accession>
<dbReference type="Proteomes" id="UP000011550">
    <property type="component" value="Unassembled WGS sequence"/>
</dbReference>
<name>M0IFN1_9EURY</name>
<gene>
    <name evidence="7" type="ORF">C440_11653</name>
</gene>
<evidence type="ECO:0000256" key="3">
    <source>
        <dbReference type="ARBA" id="ARBA00022576"/>
    </source>
</evidence>
<evidence type="ECO:0000256" key="6">
    <source>
        <dbReference type="RuleBase" id="RU003560"/>
    </source>
</evidence>
<evidence type="ECO:0000256" key="4">
    <source>
        <dbReference type="ARBA" id="ARBA00022679"/>
    </source>
</evidence>
<dbReference type="OrthoDB" id="7184at2157"/>
<dbReference type="EMBL" id="AOLN01000013">
    <property type="protein sequence ID" value="ELZ94274.1"/>
    <property type="molecule type" value="Genomic_DNA"/>
</dbReference>
<keyword evidence="8" id="KW-1185">Reference proteome</keyword>
<dbReference type="Pfam" id="PF00202">
    <property type="entry name" value="Aminotran_3"/>
    <property type="match status" value="1"/>
</dbReference>
<evidence type="ECO:0000256" key="5">
    <source>
        <dbReference type="ARBA" id="ARBA00022898"/>
    </source>
</evidence>
<keyword evidence="3 7" id="KW-0032">Aminotransferase</keyword>
<keyword evidence="4 7" id="KW-0808">Transferase</keyword>
<evidence type="ECO:0000313" key="8">
    <source>
        <dbReference type="Proteomes" id="UP000011550"/>
    </source>
</evidence>
<dbReference type="SUPFAM" id="SSF53383">
    <property type="entry name" value="PLP-dependent transferases"/>
    <property type="match status" value="1"/>
</dbReference>
<protein>
    <submittedName>
        <fullName evidence="7">4-aminobutyrate aminotransferase</fullName>
    </submittedName>
</protein>
<keyword evidence="5 6" id="KW-0663">Pyridoxal phosphate</keyword>
<evidence type="ECO:0000313" key="7">
    <source>
        <dbReference type="EMBL" id="ELZ94274.1"/>
    </source>
</evidence>
<dbReference type="InterPro" id="IPR005814">
    <property type="entry name" value="Aminotrans_3"/>
</dbReference>
<dbReference type="STRING" id="662479.C440_11653"/>
<dbReference type="GO" id="GO:0009450">
    <property type="term" value="P:gamma-aminobutyric acid catabolic process"/>
    <property type="evidence" value="ECO:0007669"/>
    <property type="project" value="TreeGrafter"/>
</dbReference>
<dbReference type="Gene3D" id="3.90.1150.10">
    <property type="entry name" value="Aspartate Aminotransferase, domain 1"/>
    <property type="match status" value="1"/>
</dbReference>
<dbReference type="PIRSF" id="PIRSF000521">
    <property type="entry name" value="Transaminase_4ab_Lys_Orn"/>
    <property type="match status" value="1"/>
</dbReference>
<dbReference type="InterPro" id="IPR015421">
    <property type="entry name" value="PyrdxlP-dep_Trfase_major"/>
</dbReference>
<dbReference type="Gene3D" id="3.40.640.10">
    <property type="entry name" value="Type I PLP-dependent aspartate aminotransferase-like (Major domain)"/>
    <property type="match status" value="1"/>
</dbReference>
<dbReference type="InterPro" id="IPR015424">
    <property type="entry name" value="PyrdxlP-dep_Trfase"/>
</dbReference>
<proteinExistence type="inferred from homology"/>
<dbReference type="InterPro" id="IPR049704">
    <property type="entry name" value="Aminotrans_3_PPA_site"/>
</dbReference>
<comment type="caution">
    <text evidence="7">The sequence shown here is derived from an EMBL/GenBank/DDBJ whole genome shotgun (WGS) entry which is preliminary data.</text>
</comment>
<sequence length="450" mass="48914">MDRETAEPRVDSMPGKRANEWVEYHHEHAAPSTYVYDFVWDITADAEGPFCTDVDGNVLLDFTSHVAAAPLGYNNPKVMDRMSEFDLVDPTKIAGQDFYASDGSAPGDESIPGSAALMDKLTDVTSHYGMDTVFLSNSGAEAVENAIKIAYDNSGGAKYGITFEGAFHGRTLGALSLNRSKSVYRRKYPEISGIIDVPFCDDRSCSAESCSCGFFGGSDPNVSKLRQKLDPKTGHVDADDVAYVIVEPIQGEGGYRFPSDAFADELASVVEEYDLTLIADEIQSGVGRTGEMWGADHYPMEPDVITGAKGLRVGATISKSDIFPEEKSRLSSTWGAGDIISSMQGVFTLEAIEDYDLLDNAVARGRQFKETMRDDAPETVTDVRGKGLLLAVEFDSKERRDGVQEAALKRGLLTLACGYKVLRILPPLDVTEREIDIGANMLLDAIEDVS</sequence>